<dbReference type="InterPro" id="IPR012934">
    <property type="entry name" value="Znf_AD"/>
</dbReference>
<dbReference type="Pfam" id="PF00096">
    <property type="entry name" value="zf-C2H2"/>
    <property type="match status" value="2"/>
</dbReference>
<proteinExistence type="predicted"/>
<feature type="domain" description="C2H2-type" evidence="7">
    <location>
        <begin position="319"/>
        <end position="342"/>
    </location>
</feature>
<evidence type="ECO:0000256" key="4">
    <source>
        <dbReference type="ARBA" id="ARBA00022833"/>
    </source>
</evidence>
<evidence type="ECO:0000256" key="5">
    <source>
        <dbReference type="PROSITE-ProRule" id="PRU00042"/>
    </source>
</evidence>
<dbReference type="GO" id="GO:0005634">
    <property type="term" value="C:nucleus"/>
    <property type="evidence" value="ECO:0007669"/>
    <property type="project" value="InterPro"/>
</dbReference>
<keyword evidence="4" id="KW-0862">Zinc</keyword>
<dbReference type="Gene3D" id="3.30.160.60">
    <property type="entry name" value="Classic Zinc Finger"/>
    <property type="match status" value="6"/>
</dbReference>
<organism evidence="8 9">
    <name type="scientific">Anopheles atroparvus</name>
    <name type="common">European mosquito</name>
    <dbReference type="NCBI Taxonomy" id="41427"/>
    <lineage>
        <taxon>Eukaryota</taxon>
        <taxon>Metazoa</taxon>
        <taxon>Ecdysozoa</taxon>
        <taxon>Arthropoda</taxon>
        <taxon>Hexapoda</taxon>
        <taxon>Insecta</taxon>
        <taxon>Pterygota</taxon>
        <taxon>Neoptera</taxon>
        <taxon>Endopterygota</taxon>
        <taxon>Diptera</taxon>
        <taxon>Nematocera</taxon>
        <taxon>Culicoidea</taxon>
        <taxon>Culicidae</taxon>
        <taxon>Anophelinae</taxon>
        <taxon>Anopheles</taxon>
    </lineage>
</organism>
<feature type="domain" description="C2H2-type" evidence="7">
    <location>
        <begin position="458"/>
        <end position="481"/>
    </location>
</feature>
<evidence type="ECO:0000256" key="1">
    <source>
        <dbReference type="ARBA" id="ARBA00022723"/>
    </source>
</evidence>
<protein>
    <recommendedName>
        <fullName evidence="7">C2H2-type domain-containing protein</fullName>
    </recommendedName>
</protein>
<evidence type="ECO:0000259" key="7">
    <source>
        <dbReference type="PROSITE" id="PS50157"/>
    </source>
</evidence>
<dbReference type="SUPFAM" id="SSF57667">
    <property type="entry name" value="beta-beta-alpha zinc fingers"/>
    <property type="match status" value="4"/>
</dbReference>
<keyword evidence="1" id="KW-0479">Metal-binding</keyword>
<dbReference type="AlphaFoldDB" id="A0AAG5D632"/>
<dbReference type="SMART" id="SM00868">
    <property type="entry name" value="zf-AD"/>
    <property type="match status" value="1"/>
</dbReference>
<dbReference type="InterPro" id="IPR036236">
    <property type="entry name" value="Znf_C2H2_sf"/>
</dbReference>
<keyword evidence="9" id="KW-1185">Reference proteome</keyword>
<dbReference type="GO" id="GO:0008270">
    <property type="term" value="F:zinc ion binding"/>
    <property type="evidence" value="ECO:0007669"/>
    <property type="project" value="UniProtKB-KW"/>
</dbReference>
<dbReference type="PANTHER" id="PTHR23226">
    <property type="entry name" value="ZINC FINGER AND SCAN DOMAIN-CONTAINING"/>
    <property type="match status" value="1"/>
</dbReference>
<dbReference type="Pfam" id="PF13894">
    <property type="entry name" value="zf-C2H2_4"/>
    <property type="match status" value="1"/>
</dbReference>
<dbReference type="SMART" id="SM00355">
    <property type="entry name" value="ZnF_C2H2"/>
    <property type="match status" value="10"/>
</dbReference>
<feature type="domain" description="C2H2-type" evidence="7">
    <location>
        <begin position="487"/>
        <end position="514"/>
    </location>
</feature>
<evidence type="ECO:0000256" key="6">
    <source>
        <dbReference type="SAM" id="MobiDB-lite"/>
    </source>
</evidence>
<reference evidence="8" key="1">
    <citation type="submission" date="2024-04" db="UniProtKB">
        <authorList>
            <consortium name="EnsemblMetazoa"/>
        </authorList>
    </citation>
    <scope>IDENTIFICATION</scope>
    <source>
        <strain evidence="8">EBRO</strain>
    </source>
</reference>
<sequence length="652" mass="75592">MTAVRLEHFPNVCLLCLQHPEENLLVSIDEYVQQYSVKLVDFINDLTAPIPSELSHFTPSGVCLSCYEELNAFLAYRKRVSLVVRFVSSLAQVEKGQTSALEHLVSENRADLLAILQELNVLAKDELVVQDILDEFDQYCDGGWTEERSNTAKRDDDVLPQAGAGMVKLESVEYADGLLVEHLQSDAEIEQQFTSSTFEIELQHQEKREPVTFTDRLDHSGASSLHASLDEYCPDEAMDALVVEAYSSQASADNESDETEQIKTPSATRGNRSKFGERKTIGTQNGELEQCKNCKFRTSCITTLQLHMKKHQKKETAPWICKRCNLRFDAKRELNQHKRSTHRDFMCDTCGMAFDCSFSLQMHRKRHEKVRQYKCEYCPMDYYTRAEKALHVRQAHLKAFEVNCPVCALPFRTKQTLNQHMKTHTDLRTHTCTVCGFSFKSHTHLSRHMKGVHQGVQFTCEHCDTSYRRKDKLRLHMEKIHNIQTYFVCDICLQSYNSAEKLEQHKDHHRNPKDLQCGVCLGAYLTQEEFSEHLCITYRENYICCNRDFKFQSYYNKHMFLIHGEHTNVRVKPTDGLLMGQFRAMRKQEIRCPNCEEEFPTRNQKKNHMRTCGTDPYEEHYIDQPDVDLQGVTECVTLDTYVQSCERRNSSN</sequence>
<evidence type="ECO:0000256" key="2">
    <source>
        <dbReference type="ARBA" id="ARBA00022737"/>
    </source>
</evidence>
<evidence type="ECO:0000313" key="9">
    <source>
        <dbReference type="Proteomes" id="UP000075880"/>
    </source>
</evidence>
<dbReference type="PROSITE" id="PS50157">
    <property type="entry name" value="ZINC_FINGER_C2H2_2"/>
    <property type="match status" value="6"/>
</dbReference>
<feature type="domain" description="C2H2-type" evidence="7">
    <location>
        <begin position="345"/>
        <end position="372"/>
    </location>
</feature>
<feature type="domain" description="C2H2-type" evidence="7">
    <location>
        <begin position="430"/>
        <end position="458"/>
    </location>
</feature>
<name>A0AAG5D632_ANOAO</name>
<keyword evidence="3 5" id="KW-0863">Zinc-finger</keyword>
<evidence type="ECO:0000313" key="8">
    <source>
        <dbReference type="EnsemblMetazoa" id="ENSAATROPP006611"/>
    </source>
</evidence>
<dbReference type="EnsemblMetazoa" id="ENSAATROPT007381">
    <property type="protein sequence ID" value="ENSAATROPP006611"/>
    <property type="gene ID" value="ENSAATROPG006005"/>
</dbReference>
<evidence type="ECO:0000256" key="3">
    <source>
        <dbReference type="ARBA" id="ARBA00022771"/>
    </source>
</evidence>
<feature type="domain" description="C2H2-type" evidence="7">
    <location>
        <begin position="402"/>
        <end position="429"/>
    </location>
</feature>
<feature type="region of interest" description="Disordered" evidence="6">
    <location>
        <begin position="248"/>
        <end position="279"/>
    </location>
</feature>
<dbReference type="Proteomes" id="UP000075880">
    <property type="component" value="Unassembled WGS sequence"/>
</dbReference>
<dbReference type="PROSITE" id="PS00028">
    <property type="entry name" value="ZINC_FINGER_C2H2_1"/>
    <property type="match status" value="7"/>
</dbReference>
<keyword evidence="2" id="KW-0677">Repeat</keyword>
<dbReference type="InterPro" id="IPR013087">
    <property type="entry name" value="Znf_C2H2_type"/>
</dbReference>
<accession>A0AAG5D632</accession>